<dbReference type="EMBL" id="CP000384">
    <property type="protein sequence ID" value="ABG10416.1"/>
    <property type="molecule type" value="Genomic_DNA"/>
</dbReference>
<name>A0A5Q5BPK5_MYCSS</name>
<reference evidence="3" key="1">
    <citation type="submission" date="2006-06" db="EMBL/GenBank/DDBJ databases">
        <title>Complete sequence of chromosome of Mycobacterium sp. MCS.</title>
        <authorList>
            <consortium name="US DOE Joint Genome Institute"/>
            <person name="Copeland A."/>
            <person name="Lucas S."/>
            <person name="Lapidus A."/>
            <person name="Barry K."/>
            <person name="Detter J.C."/>
            <person name="Glavina del Rio T."/>
            <person name="Hammon N."/>
            <person name="Israni S."/>
            <person name="Dalin E."/>
            <person name="Tice H."/>
            <person name="Pitluck S."/>
            <person name="Martinez M."/>
            <person name="Schmutz J."/>
            <person name="Larimer F."/>
            <person name="Land M."/>
            <person name="Hauser L."/>
            <person name="Kyrpides N."/>
            <person name="Kim E."/>
            <person name="Miller C.D."/>
            <person name="Hughes J.E."/>
            <person name="Anderson A.J."/>
            <person name="Sims R.C."/>
            <person name="Richardson P."/>
        </authorList>
    </citation>
    <scope>NUCLEOTIDE SEQUENCE [LARGE SCALE GENOMIC DNA]</scope>
    <source>
        <strain evidence="3">MCS</strain>
    </source>
</reference>
<evidence type="ECO:0000259" key="2">
    <source>
        <dbReference type="Pfam" id="PF08237"/>
    </source>
</evidence>
<feature type="region of interest" description="Disordered" evidence="1">
    <location>
        <begin position="387"/>
        <end position="451"/>
    </location>
</feature>
<gene>
    <name evidence="3" type="ordered locus">Mmcs_4311</name>
</gene>
<dbReference type="KEGG" id="mmc:Mmcs_4311"/>
<evidence type="ECO:0000256" key="1">
    <source>
        <dbReference type="SAM" id="MobiDB-lite"/>
    </source>
</evidence>
<feature type="compositionally biased region" description="Basic and acidic residues" evidence="1">
    <location>
        <begin position="407"/>
        <end position="426"/>
    </location>
</feature>
<evidence type="ECO:0000313" key="3">
    <source>
        <dbReference type="EMBL" id="ABG10416.1"/>
    </source>
</evidence>
<dbReference type="InterPro" id="IPR013228">
    <property type="entry name" value="PE-PPE_C"/>
</dbReference>
<dbReference type="Pfam" id="PF08237">
    <property type="entry name" value="PE-PPE"/>
    <property type="match status" value="1"/>
</dbReference>
<dbReference type="AlphaFoldDB" id="A0A5Q5BPK5"/>
<organism evidence="3">
    <name type="scientific">Mycobacterium sp. (strain MCS)</name>
    <dbReference type="NCBI Taxonomy" id="164756"/>
    <lineage>
        <taxon>Bacteria</taxon>
        <taxon>Bacillati</taxon>
        <taxon>Actinomycetota</taxon>
        <taxon>Actinomycetes</taxon>
        <taxon>Mycobacteriales</taxon>
        <taxon>Mycobacteriaceae</taxon>
        <taxon>Mycobacterium</taxon>
    </lineage>
</organism>
<proteinExistence type="predicted"/>
<sequence length="451" mass="46616" precursor="true">MAKHRTVRKSSGRRSSMARLMAPGGLAAAAVGATGLSSALMTGATTAIAPSVDLVALITPANSTSQIFAGTTYYGTDYANPPLYGEQQVVPFFLGPQGIADAIRAADDDSRGTVVLSSGWGAGQTGTALGMLSPGDRDNVDLVILDNNTNRAGGGFWTTYSPFAPLLLTSADPTPTDLGVPVLDVAYEYNINSSAPVDPLNPFALGNSLVAYLYGYGAQQTAEVPPEVMAEAKNPAGPHYHYVLDSNGEIVGEPTLLPDSTTTYVTFESDGLPLVRPLRLLPGGDIVADAIEPTLTELVNAGYNDGLGMEDNPAIPLDPTVERPMKPGSSLTALDGVPESASTGVDAGVKTAQEDLAEPTKLVTKPVDEVGKLPVLSTLADDASETLLPNLKRNTTGAASDDDESDAPAKERPGQRFAERINDVVKKVTGGASIGANTDKTDDAAGGDETD</sequence>
<feature type="domain" description="PE-PPE" evidence="2">
    <location>
        <begin position="138"/>
        <end position="303"/>
    </location>
</feature>
<protein>
    <submittedName>
        <fullName evidence="3">PE-PPE-like protein</fullName>
    </submittedName>
</protein>
<accession>A0A5Q5BPK5</accession>